<gene>
    <name evidence="2" type="ORF">EZ315_13360</name>
</gene>
<dbReference type="PANTHER" id="PTHR43404:SF2">
    <property type="entry name" value="LIPOPOLYSACCHARIDE CHOLINEPHOSPHOTRANSFERASE LICD"/>
    <property type="match status" value="1"/>
</dbReference>
<evidence type="ECO:0000313" key="2">
    <source>
        <dbReference type="EMBL" id="TGG36815.1"/>
    </source>
</evidence>
<sequence length="309" mass="35867">MINLSEEIRNGYTVSTLSKRVWQIQLDMLGVLLKVCKKYNLKIWAEGGTLIGAIRHKGFIPWDDDIDMIMLRDDYTRLVEVAPIEFKYPYFFQAAETEKNYIRGHAQLRKSDTAAILPCDIWQNFNQGIFIDIFVADVLPDNSNGLRERIYTALETKRSRMYNALYGSLLSRHPIKYLKDYLSVRKIGVLNSYVSMCSLIVDSPIKSTQMADVLFSSLHHKKITRELSWYKETLMLPFEDIEVPVPSGYNEILMTQYGDYMKPVKAPTMHGEVFFNLDIPYTDVLKELRRKASLKSKLKHFFSFGTNID</sequence>
<protein>
    <submittedName>
        <fullName evidence="2">LicD family protein</fullName>
    </submittedName>
</protein>
<evidence type="ECO:0000313" key="3">
    <source>
        <dbReference type="Proteomes" id="UP000297635"/>
    </source>
</evidence>
<evidence type="ECO:0000259" key="1">
    <source>
        <dbReference type="Pfam" id="PF04991"/>
    </source>
</evidence>
<dbReference type="PANTHER" id="PTHR43404">
    <property type="entry name" value="LIPOPOLYSACCHARIDE CHOLINEPHOSPHOTRANSFERASE LICD"/>
    <property type="match status" value="1"/>
</dbReference>
<dbReference type="GO" id="GO:0009100">
    <property type="term" value="P:glycoprotein metabolic process"/>
    <property type="evidence" value="ECO:0007669"/>
    <property type="project" value="UniProtKB-ARBA"/>
</dbReference>
<keyword evidence="3" id="KW-1185">Reference proteome</keyword>
<organism evidence="2 3">
    <name type="scientific">Duncaniella freteri</name>
    <dbReference type="NCBI Taxonomy" id="2530391"/>
    <lineage>
        <taxon>Bacteria</taxon>
        <taxon>Pseudomonadati</taxon>
        <taxon>Bacteroidota</taxon>
        <taxon>Bacteroidia</taxon>
        <taxon>Bacteroidales</taxon>
        <taxon>Muribaculaceae</taxon>
        <taxon>Duncaniella</taxon>
    </lineage>
</organism>
<dbReference type="Pfam" id="PF04991">
    <property type="entry name" value="LicD"/>
    <property type="match status" value="1"/>
</dbReference>
<dbReference type="EMBL" id="SJSA01000002">
    <property type="protein sequence ID" value="TGG36815.1"/>
    <property type="molecule type" value="Genomic_DNA"/>
</dbReference>
<dbReference type="InterPro" id="IPR052942">
    <property type="entry name" value="LPS_cholinephosphotransferase"/>
</dbReference>
<name>A0A4Z0V5P9_9BACT</name>
<dbReference type="Proteomes" id="UP000297635">
    <property type="component" value="Unassembled WGS sequence"/>
</dbReference>
<comment type="caution">
    <text evidence="2">The sequence shown here is derived from an EMBL/GenBank/DDBJ whole genome shotgun (WGS) entry which is preliminary data.</text>
</comment>
<dbReference type="GeneID" id="82150780"/>
<proteinExistence type="predicted"/>
<dbReference type="AlphaFoldDB" id="A0A4Z0V5P9"/>
<dbReference type="InterPro" id="IPR007074">
    <property type="entry name" value="LicD/FKTN/FKRP_NTP_transf"/>
</dbReference>
<accession>A0A4Z0V5P9</accession>
<feature type="domain" description="LicD/FKTN/FKRP nucleotidyltransferase" evidence="1">
    <location>
        <begin position="36"/>
        <end position="258"/>
    </location>
</feature>
<reference evidence="2 3" key="1">
    <citation type="submission" date="2019-02" db="EMBL/GenBank/DDBJ databases">
        <title>Isolation and identification of novel species under the genus Muribaculum.</title>
        <authorList>
            <person name="Miyake S."/>
            <person name="Ding Y."/>
            <person name="Low A."/>
            <person name="Soh M."/>
            <person name="Seedorf H."/>
        </authorList>
    </citation>
    <scope>NUCLEOTIDE SEQUENCE [LARGE SCALE GENOMIC DNA]</scope>
    <source>
        <strain evidence="2 3">TLL-A3</strain>
    </source>
</reference>
<dbReference type="RefSeq" id="WP_135472524.1">
    <property type="nucleotide sequence ID" value="NZ_CASJPC010000026.1"/>
</dbReference>